<reference evidence="1" key="1">
    <citation type="submission" date="2021-03" db="EMBL/GenBank/DDBJ databases">
        <authorList>
            <person name="Tagirdzhanova G."/>
        </authorList>
    </citation>
    <scope>NUCLEOTIDE SEQUENCE</scope>
</reference>
<evidence type="ECO:0000313" key="1">
    <source>
        <dbReference type="EMBL" id="CAF9919705.1"/>
    </source>
</evidence>
<keyword evidence="2" id="KW-1185">Reference proteome</keyword>
<accession>A0A8H3IGA0</accession>
<dbReference type="EMBL" id="CAJPDR010000127">
    <property type="protein sequence ID" value="CAF9919705.1"/>
    <property type="molecule type" value="Genomic_DNA"/>
</dbReference>
<sequence>MTHARKLLVIRFKHEDISHQRKLEKSDFARRHHRKASIGFTYATAWIQMAEAEKLGGAVAFMFRRLLQISPTASLLDRFFALILGEAVLPRFLFDNFNPPSKIITAENGKMSSTPFVKELLSLAIQLAESLSGRIPKSESLQRNCRQTAANLRTWRNNLPPEMEFLLKLTGDKALYCAILSPLSELLCILCQLVWTLYELGKPPSIATISRTNEAEQKIKSASPSIKKFMDGVGVWQKPRKGHTPLAILFDQTSRSDKAFDSTEGAVKGHISACYDGLMELTMKIDRARKRHVGLKLLAGKAM</sequence>
<dbReference type="AlphaFoldDB" id="A0A8H3IGA0"/>
<name>A0A8H3IGA0_9LECA</name>
<organism evidence="1 2">
    <name type="scientific">Alectoria fallacina</name>
    <dbReference type="NCBI Taxonomy" id="1903189"/>
    <lineage>
        <taxon>Eukaryota</taxon>
        <taxon>Fungi</taxon>
        <taxon>Dikarya</taxon>
        <taxon>Ascomycota</taxon>
        <taxon>Pezizomycotina</taxon>
        <taxon>Lecanoromycetes</taxon>
        <taxon>OSLEUM clade</taxon>
        <taxon>Lecanoromycetidae</taxon>
        <taxon>Lecanorales</taxon>
        <taxon>Lecanorineae</taxon>
        <taxon>Parmeliaceae</taxon>
        <taxon>Alectoria</taxon>
    </lineage>
</organism>
<evidence type="ECO:0000313" key="2">
    <source>
        <dbReference type="Proteomes" id="UP000664203"/>
    </source>
</evidence>
<gene>
    <name evidence="1" type="ORF">ALECFALPRED_001267</name>
</gene>
<comment type="caution">
    <text evidence="1">The sequence shown here is derived from an EMBL/GenBank/DDBJ whole genome shotgun (WGS) entry which is preliminary data.</text>
</comment>
<proteinExistence type="predicted"/>
<dbReference type="Proteomes" id="UP000664203">
    <property type="component" value="Unassembled WGS sequence"/>
</dbReference>
<dbReference type="OrthoDB" id="5376679at2759"/>
<protein>
    <submittedName>
        <fullName evidence="1">Uncharacterized protein</fullName>
    </submittedName>
</protein>